<evidence type="ECO:0000313" key="1">
    <source>
        <dbReference type="Ensembl" id="ENSAPOP00000019704.1"/>
    </source>
</evidence>
<sequence length="98" mass="11512">STLLRRETYCLKRSLTALFSFLLTLTVCFAETKQRYFPQVRPTKGRIYFACVITLTPFPFYSCAVQSLSHSQTQDRNISPWIRYGYVCLLDSKRPVFR</sequence>
<dbReference type="GeneTree" id="ENSGT00940000177581"/>
<protein>
    <submittedName>
        <fullName evidence="1">Uncharacterized protein</fullName>
    </submittedName>
</protein>
<reference evidence="1" key="1">
    <citation type="submission" date="2025-08" db="UniProtKB">
        <authorList>
            <consortium name="Ensembl"/>
        </authorList>
    </citation>
    <scope>IDENTIFICATION</scope>
</reference>
<dbReference type="Ensembl" id="ENSAPOT00000029654.1">
    <property type="protein sequence ID" value="ENSAPOP00000019704.1"/>
    <property type="gene ID" value="ENSAPOG00000023187.1"/>
</dbReference>
<name>A0A3Q1FTD1_9TELE</name>
<evidence type="ECO:0000313" key="2">
    <source>
        <dbReference type="Proteomes" id="UP000257200"/>
    </source>
</evidence>
<keyword evidence="2" id="KW-1185">Reference proteome</keyword>
<accession>A0A3Q1FTD1</accession>
<proteinExistence type="predicted"/>
<organism evidence="1 2">
    <name type="scientific">Acanthochromis polyacanthus</name>
    <name type="common">spiny chromis</name>
    <dbReference type="NCBI Taxonomy" id="80966"/>
    <lineage>
        <taxon>Eukaryota</taxon>
        <taxon>Metazoa</taxon>
        <taxon>Chordata</taxon>
        <taxon>Craniata</taxon>
        <taxon>Vertebrata</taxon>
        <taxon>Euteleostomi</taxon>
        <taxon>Actinopterygii</taxon>
        <taxon>Neopterygii</taxon>
        <taxon>Teleostei</taxon>
        <taxon>Neoteleostei</taxon>
        <taxon>Acanthomorphata</taxon>
        <taxon>Ovalentaria</taxon>
        <taxon>Pomacentridae</taxon>
        <taxon>Acanthochromis</taxon>
    </lineage>
</organism>
<dbReference type="InParanoid" id="A0A3Q1FTD1"/>
<dbReference type="Proteomes" id="UP000257200">
    <property type="component" value="Unplaced"/>
</dbReference>
<dbReference type="AlphaFoldDB" id="A0A3Q1FTD1"/>
<reference evidence="1" key="2">
    <citation type="submission" date="2025-09" db="UniProtKB">
        <authorList>
            <consortium name="Ensembl"/>
        </authorList>
    </citation>
    <scope>IDENTIFICATION</scope>
</reference>